<dbReference type="EMBL" id="BBMM01000013">
    <property type="protein sequence ID" value="GAL01697.1"/>
    <property type="molecule type" value="Genomic_DNA"/>
</dbReference>
<evidence type="ECO:0000313" key="8">
    <source>
        <dbReference type="EMBL" id="GAL01697.1"/>
    </source>
</evidence>
<proteinExistence type="inferred from homology"/>
<comment type="similarity">
    <text evidence="2">Belongs to the nitroreductase family.</text>
</comment>
<evidence type="ECO:0000256" key="6">
    <source>
        <dbReference type="ARBA" id="ARBA00023002"/>
    </source>
</evidence>
<evidence type="ECO:0000256" key="4">
    <source>
        <dbReference type="ARBA" id="ARBA00022643"/>
    </source>
</evidence>
<evidence type="ECO:0000259" key="7">
    <source>
        <dbReference type="Pfam" id="PF00881"/>
    </source>
</evidence>
<dbReference type="Proteomes" id="UP000239997">
    <property type="component" value="Unassembled WGS sequence"/>
</dbReference>
<feature type="domain" description="Nitroreductase" evidence="7">
    <location>
        <begin position="8"/>
        <end position="184"/>
    </location>
</feature>
<evidence type="ECO:0000313" key="13">
    <source>
        <dbReference type="Proteomes" id="UP000239997"/>
    </source>
</evidence>
<evidence type="ECO:0000313" key="9">
    <source>
        <dbReference type="EMBL" id="KEZ94441.1"/>
    </source>
</evidence>
<dbReference type="EMBL" id="PVNA01000007">
    <property type="protein sequence ID" value="PRX12336.1"/>
    <property type="molecule type" value="Genomic_DNA"/>
</dbReference>
<reference evidence="8 12" key="1">
    <citation type="journal article" date="2014" name="Genome Announc.">
        <title>Draft Genome Sequences of Marine Flavobacterium Nonlabens Strains NR17, NR24, NR27, NR32, NR33, and Ara13.</title>
        <authorList>
            <person name="Nakanishi M."/>
            <person name="Meirelles P."/>
            <person name="Suzuki R."/>
            <person name="Takatani N."/>
            <person name="Mino S."/>
            <person name="Suda W."/>
            <person name="Oshima K."/>
            <person name="Hattori M."/>
            <person name="Ohkuma M."/>
            <person name="Hosokawa M."/>
            <person name="Miyashita K."/>
            <person name="Thompson F.L."/>
            <person name="Niwa A."/>
            <person name="Sawabe T."/>
            <person name="Sawabe T."/>
        </authorList>
    </citation>
    <scope>NUCLEOTIDE SEQUENCE [LARGE SCALE GENOMIC DNA]</scope>
    <source>
        <strain evidence="8">JCM 19314</strain>
        <strain evidence="12">JCM19314</strain>
    </source>
</reference>
<keyword evidence="3" id="KW-0285">Flavoprotein</keyword>
<dbReference type="SUPFAM" id="SSF55469">
    <property type="entry name" value="FMN-dependent nitroreductase-like"/>
    <property type="match status" value="1"/>
</dbReference>
<dbReference type="Proteomes" id="UP000029226">
    <property type="component" value="Unassembled WGS sequence"/>
</dbReference>
<gene>
    <name evidence="9" type="ORF">IL45_02150</name>
    <name evidence="8" type="ORF">JCM19314_1850</name>
    <name evidence="10" type="ORF">LY02_02750</name>
</gene>
<comment type="cofactor">
    <cofactor evidence="1">
        <name>FMN</name>
        <dbReference type="ChEBI" id="CHEBI:58210"/>
    </cofactor>
</comment>
<dbReference type="OrthoDB" id="9809288at2"/>
<keyword evidence="4" id="KW-0288">FMN</keyword>
<keyword evidence="5" id="KW-0521">NADP</keyword>
<reference evidence="10 13" key="3">
    <citation type="submission" date="2018-03" db="EMBL/GenBank/DDBJ databases">
        <title>Genomic Encyclopedia of Archaeal and Bacterial Type Strains, Phase II (KMG-II): from individual species to whole genera.</title>
        <authorList>
            <person name="Goeker M."/>
        </authorList>
    </citation>
    <scope>NUCLEOTIDE SEQUENCE [LARGE SCALE GENOMIC DNA]</scope>
    <source>
        <strain evidence="10 13">DSM 22727</strain>
    </source>
</reference>
<dbReference type="InterPro" id="IPR033878">
    <property type="entry name" value="NfsB-like"/>
</dbReference>
<evidence type="ECO:0000313" key="12">
    <source>
        <dbReference type="Proteomes" id="UP000029226"/>
    </source>
</evidence>
<evidence type="ECO:0000256" key="5">
    <source>
        <dbReference type="ARBA" id="ARBA00022857"/>
    </source>
</evidence>
<dbReference type="Proteomes" id="UP000028531">
    <property type="component" value="Unassembled WGS sequence"/>
</dbReference>
<dbReference type="EMBL" id="JPJI01000012">
    <property type="protein sequence ID" value="KEZ94441.1"/>
    <property type="molecule type" value="Genomic_DNA"/>
</dbReference>
<dbReference type="InterPro" id="IPR029479">
    <property type="entry name" value="Nitroreductase"/>
</dbReference>
<dbReference type="InterPro" id="IPR000415">
    <property type="entry name" value="Nitroreductase-like"/>
</dbReference>
<dbReference type="AlphaFoldDB" id="A0A084JZQ7"/>
<dbReference type="EC" id="1.5.1.34" evidence="8"/>
<name>A0A084JZQ7_NONUL</name>
<dbReference type="GO" id="GO:0004155">
    <property type="term" value="F:6,7-dihydropteridine reductase activity"/>
    <property type="evidence" value="ECO:0007669"/>
    <property type="project" value="UniProtKB-EC"/>
</dbReference>
<evidence type="ECO:0000256" key="1">
    <source>
        <dbReference type="ARBA" id="ARBA00001917"/>
    </source>
</evidence>
<evidence type="ECO:0000313" key="10">
    <source>
        <dbReference type="EMBL" id="PRX12336.1"/>
    </source>
</evidence>
<comment type="caution">
    <text evidence="9">The sequence shown here is derived from an EMBL/GenBank/DDBJ whole genome shotgun (WGS) entry which is preliminary data.</text>
</comment>
<dbReference type="Gene3D" id="3.40.109.10">
    <property type="entry name" value="NADH Oxidase"/>
    <property type="match status" value="1"/>
</dbReference>
<reference evidence="9 11" key="2">
    <citation type="submission" date="2014-07" db="EMBL/GenBank/DDBJ databases">
        <title>Draft genome sequence of Nonlabens ulvanivorans, an ulvan degrading bacterium.</title>
        <authorList>
            <person name="Kopel M."/>
            <person name="Helbert W."/>
            <person name="Henrissat B."/>
            <person name="Doniger T."/>
            <person name="Banin E."/>
        </authorList>
    </citation>
    <scope>NUCLEOTIDE SEQUENCE [LARGE SCALE GENOMIC DNA]</scope>
    <source>
        <strain evidence="9 11">PLR</strain>
    </source>
</reference>
<dbReference type="RefSeq" id="WP_036579672.1">
    <property type="nucleotide sequence ID" value="NZ_JBDUVK010000024.1"/>
</dbReference>
<evidence type="ECO:0000313" key="11">
    <source>
        <dbReference type="Proteomes" id="UP000028531"/>
    </source>
</evidence>
<keyword evidence="6 8" id="KW-0560">Oxidoreductase</keyword>
<keyword evidence="13" id="KW-1185">Reference proteome</keyword>
<dbReference type="CDD" id="cd02149">
    <property type="entry name" value="NfsB-like"/>
    <property type="match status" value="1"/>
</dbReference>
<organism evidence="9 11">
    <name type="scientific">Nonlabens ulvanivorans</name>
    <name type="common">Persicivirga ulvanivorans</name>
    <dbReference type="NCBI Taxonomy" id="906888"/>
    <lineage>
        <taxon>Bacteria</taxon>
        <taxon>Pseudomonadati</taxon>
        <taxon>Bacteroidota</taxon>
        <taxon>Flavobacteriia</taxon>
        <taxon>Flavobacteriales</taxon>
        <taxon>Flavobacteriaceae</taxon>
        <taxon>Nonlabens</taxon>
    </lineage>
</organism>
<evidence type="ECO:0000256" key="2">
    <source>
        <dbReference type="ARBA" id="ARBA00007118"/>
    </source>
</evidence>
<evidence type="ECO:0000256" key="3">
    <source>
        <dbReference type="ARBA" id="ARBA00022630"/>
    </source>
</evidence>
<dbReference type="PANTHER" id="PTHR43673">
    <property type="entry name" value="NAD(P)H NITROREDUCTASE YDGI-RELATED"/>
    <property type="match status" value="1"/>
</dbReference>
<dbReference type="Pfam" id="PF00881">
    <property type="entry name" value="Nitroreductase"/>
    <property type="match status" value="1"/>
</dbReference>
<dbReference type="PANTHER" id="PTHR43673:SF2">
    <property type="entry name" value="NITROREDUCTASE"/>
    <property type="match status" value="1"/>
</dbReference>
<sequence length="208" mass="23974">MKSIDNLQWRYATKKFDCQKTLTTDQIDTLVQAFNLTATSYGLQPCRMIVVQNQEIKNAMVEKAFGQKQVADCSAVLVLCTKHVDVEYVNEYFELVKKIRSTPDEVLKPFKNQLTQSFSEKQKVEVEQWSKNQAYIALGNLMTVCAQERIDSCPMEGFLPEQIDELLDLQKQGLKSVLLLPVGHRAKDDVFSKMEKVRRPQQEMVQYV</sequence>
<accession>A0A084JZQ7</accession>
<protein>
    <submittedName>
        <fullName evidence="8 9">Nitroreductase</fullName>
        <ecNumber evidence="8">1.5.1.34</ecNumber>
    </submittedName>
</protein>